<dbReference type="PANTHER" id="PTHR46652:SF3">
    <property type="entry name" value="LEUCINE-RICH REPEAT-CONTAINING PROTEIN 9"/>
    <property type="match status" value="1"/>
</dbReference>
<dbReference type="PANTHER" id="PTHR46652">
    <property type="entry name" value="LEUCINE-RICH REPEAT AND IQ DOMAIN-CONTAINING PROTEIN 1-RELATED"/>
    <property type="match status" value="1"/>
</dbReference>
<dbReference type="Gene3D" id="2.30.30.190">
    <property type="entry name" value="CAP Gly-rich-like domain"/>
    <property type="match status" value="1"/>
</dbReference>
<dbReference type="InterPro" id="IPR032675">
    <property type="entry name" value="LRR_dom_sf"/>
</dbReference>
<reference evidence="4 5" key="2">
    <citation type="submission" date="2015-05" db="EMBL/GenBank/DDBJ databases">
        <authorList>
            <person name="Morales-Cruz A."/>
            <person name="Amrine K.C."/>
            <person name="Cantu D."/>
        </authorList>
    </citation>
    <scope>NUCLEOTIDE SEQUENCE [LARGE SCALE GENOMIC DNA]</scope>
    <source>
        <strain evidence="4">UCRPC4</strain>
    </source>
</reference>
<proteinExistence type="predicted"/>
<evidence type="ECO:0000313" key="5">
    <source>
        <dbReference type="Proteomes" id="UP000053317"/>
    </source>
</evidence>
<dbReference type="SMART" id="SM01052">
    <property type="entry name" value="CAP_GLY"/>
    <property type="match status" value="1"/>
</dbReference>
<dbReference type="OrthoDB" id="5273213at2759"/>
<dbReference type="AlphaFoldDB" id="A0A0G2H8N8"/>
<keyword evidence="5" id="KW-1185">Reference proteome</keyword>
<comment type="caution">
    <text evidence="4">The sequence shown here is derived from an EMBL/GenBank/DDBJ whole genome shotgun (WGS) entry which is preliminary data.</text>
</comment>
<dbReference type="InterPro" id="IPR050836">
    <property type="entry name" value="SDS22/Internalin_LRR"/>
</dbReference>
<evidence type="ECO:0000313" key="4">
    <source>
        <dbReference type="EMBL" id="KKY24975.1"/>
    </source>
</evidence>
<name>A0A0G2H8N8_PHACM</name>
<dbReference type="PROSITE" id="PS51450">
    <property type="entry name" value="LRR"/>
    <property type="match status" value="1"/>
</dbReference>
<dbReference type="PROSITE" id="PS50245">
    <property type="entry name" value="CAP_GLY_2"/>
    <property type="match status" value="1"/>
</dbReference>
<evidence type="ECO:0000256" key="1">
    <source>
        <dbReference type="ARBA" id="ARBA00022614"/>
    </source>
</evidence>
<organism evidence="4 5">
    <name type="scientific">Phaeomoniella chlamydospora</name>
    <name type="common">Phaeoacremonium chlamydosporum</name>
    <dbReference type="NCBI Taxonomy" id="158046"/>
    <lineage>
        <taxon>Eukaryota</taxon>
        <taxon>Fungi</taxon>
        <taxon>Dikarya</taxon>
        <taxon>Ascomycota</taxon>
        <taxon>Pezizomycotina</taxon>
        <taxon>Eurotiomycetes</taxon>
        <taxon>Chaetothyriomycetidae</taxon>
        <taxon>Phaeomoniellales</taxon>
        <taxon>Phaeomoniellaceae</taxon>
        <taxon>Phaeomoniella</taxon>
    </lineage>
</organism>
<accession>A0A0G2H8N8</accession>
<dbReference type="Gene3D" id="3.80.10.10">
    <property type="entry name" value="Ribonuclease Inhibitor"/>
    <property type="match status" value="3"/>
</dbReference>
<gene>
    <name evidence="4" type="ORF">UCRPC4_g02196</name>
</gene>
<evidence type="ECO:0000259" key="3">
    <source>
        <dbReference type="PROSITE" id="PS50245"/>
    </source>
</evidence>
<dbReference type="Proteomes" id="UP000053317">
    <property type="component" value="Unassembled WGS sequence"/>
</dbReference>
<dbReference type="InterPro" id="IPR000938">
    <property type="entry name" value="CAP-Gly_domain"/>
</dbReference>
<dbReference type="Pfam" id="PF01302">
    <property type="entry name" value="CAP_GLY"/>
    <property type="match status" value="1"/>
</dbReference>
<dbReference type="InterPro" id="IPR001611">
    <property type="entry name" value="Leu-rich_rpt"/>
</dbReference>
<keyword evidence="1" id="KW-0433">Leucine-rich repeat</keyword>
<protein>
    <submittedName>
        <fullName evidence="4">Putative tubulin-specific chaperone</fullName>
    </submittedName>
</protein>
<evidence type="ECO:0000256" key="2">
    <source>
        <dbReference type="ARBA" id="ARBA00022737"/>
    </source>
</evidence>
<keyword evidence="2" id="KW-0677">Repeat</keyword>
<sequence length="678" mass="76585">MKVLGQPGLEHLDIDIKYVEFGVMDEFHIGQRLSYDGALCTVRYHGQVEGTKGEWLGVEWDDSSRGKHSGQYQGKIYFQCLSRSPTSASFIRPTRPHDEPRTFLEALRFKYAPDSLSREGSNTTKDETKPVTISGKVAEEVGFGRIWKQLSMLEELKIVLLDGLRIRGVSNDLSAAATKQAQSEITTVCPKIQELDLGRNMLEDWDDVANICRPLKNLKVLRIGGNQLKPLLYPRHFPGISPFKNVKELYLDDTLMTWEEITKIANTEAFPNLRLLSASCNQLIVLTIEHRTSHPGIESITIDANHFHDLEDLLFLSEAYPNLKELSVQDNQVIQVWRNGQRRNKPLLQSLQTLNLARNAIDDWSFVTDLTFAFPKLVSLRISNNPLYAAPEAHADADMPLSAKKSAEETFYMLTLARFPNLKILNYSAITSQDRLNGELYYLSSIEREIQSSFQGGQPLSQEALAERHPRYHELCKIYDRDPLDIQIMGREGIPQVIAPDVPHALPASLAARLVTIELVKHGQDPSQPKPIPEVVLTVEVPKTMSTYSLKGFVTRKLGLLPLSFRLIYESAELDPVAETVVAGHTGEAGDDDDVEWDVDPTSEVDKNGSLKSKAVANEHMTITDHEQSHIEFEGKKWKKREVEMLDSTREIGSWFDDKATKAIVRIEPRHQTDKSLR</sequence>
<dbReference type="SUPFAM" id="SSF74924">
    <property type="entry name" value="Cap-Gly domain"/>
    <property type="match status" value="1"/>
</dbReference>
<feature type="domain" description="CAP-Gly" evidence="3">
    <location>
        <begin position="46"/>
        <end position="92"/>
    </location>
</feature>
<dbReference type="EMBL" id="LCWF01000053">
    <property type="protein sequence ID" value="KKY24975.1"/>
    <property type="molecule type" value="Genomic_DNA"/>
</dbReference>
<reference evidence="4 5" key="1">
    <citation type="submission" date="2015-05" db="EMBL/GenBank/DDBJ databases">
        <title>Distinctive expansion of gene families associated with plant cell wall degradation and secondary metabolism in the genomes of grapevine trunk pathogens.</title>
        <authorList>
            <person name="Lawrence D.P."/>
            <person name="Travadon R."/>
            <person name="Rolshausen P.E."/>
            <person name="Baumgartner K."/>
        </authorList>
    </citation>
    <scope>NUCLEOTIDE SEQUENCE [LARGE SCALE GENOMIC DNA]</scope>
    <source>
        <strain evidence="4">UCRPC4</strain>
    </source>
</reference>
<dbReference type="SUPFAM" id="SSF52058">
    <property type="entry name" value="L domain-like"/>
    <property type="match status" value="1"/>
</dbReference>
<dbReference type="InterPro" id="IPR036859">
    <property type="entry name" value="CAP-Gly_dom_sf"/>
</dbReference>